<evidence type="ECO:0000259" key="1">
    <source>
        <dbReference type="PROSITE" id="PS50897"/>
    </source>
</evidence>
<dbReference type="AlphaFoldDB" id="A0ABD2QPP2"/>
<dbReference type="Pfam" id="PF10607">
    <property type="entry name" value="CTLH"/>
    <property type="match status" value="1"/>
</dbReference>
<keyword evidence="2" id="KW-0808">Transferase</keyword>
<dbReference type="PANTHER" id="PTHR12170:SF3">
    <property type="entry name" value="GH10162P"/>
    <property type="match status" value="1"/>
</dbReference>
<dbReference type="InterPro" id="IPR024964">
    <property type="entry name" value="CTLH/CRA"/>
</dbReference>
<gene>
    <name evidence="2" type="primary">RMND5A</name>
    <name evidence="2" type="ORF">Ciccas_000613</name>
</gene>
<dbReference type="InterPro" id="IPR045098">
    <property type="entry name" value="Fyv10_fam"/>
</dbReference>
<dbReference type="InterPro" id="IPR006595">
    <property type="entry name" value="CTLH_C"/>
</dbReference>
<accession>A0ABD2QPP2</accession>
<reference evidence="2 3" key="1">
    <citation type="submission" date="2024-11" db="EMBL/GenBank/DDBJ databases">
        <title>Adaptive evolution of stress response genes in parasites aligns with host niche diversity.</title>
        <authorList>
            <person name="Hahn C."/>
            <person name="Resl P."/>
        </authorList>
    </citation>
    <scope>NUCLEOTIDE SEQUENCE [LARGE SCALE GENOMIC DNA]</scope>
    <source>
        <strain evidence="2">EGGRZ-B1_66</strain>
        <tissue evidence="2">Body</tissue>
    </source>
</reference>
<dbReference type="SUPFAM" id="SSF57850">
    <property type="entry name" value="RING/U-box"/>
    <property type="match status" value="1"/>
</dbReference>
<evidence type="ECO:0000313" key="2">
    <source>
        <dbReference type="EMBL" id="KAL3320711.1"/>
    </source>
</evidence>
<evidence type="ECO:0000313" key="3">
    <source>
        <dbReference type="Proteomes" id="UP001626550"/>
    </source>
</evidence>
<sequence>MDQYLHLVIVEHLFRTGQNKVALKLAEEAKLPLSEVGYQKFRTIYDLVGAIHNGHLQPAKAWLQENRDRLGDKVMHYEYAIAKLEFLSSVQQKSRDAKEILNFARKLAPYASEYRSDFEHLMGSLAFLGRSLDETPYTDLILSRTVDVAREDDSMEVDDESQTQLMFCEEQDYIMAFNKPLMINYQPSDDFSAPVNGTDLLMRVAAMFHTAACRQLGFSHIDPLFTAFSAGCRVLPKLHELKHAIESISKYSTDANTLPISVKLDPIAYRHNIFHCPVIKEMNHHPVRLFCGHAISRDAFNSLASSERSRIKCPYCPIDTQRNQVKDLKF</sequence>
<keyword evidence="3" id="KW-1185">Reference proteome</keyword>
<dbReference type="PROSITE" id="PS50897">
    <property type="entry name" value="CTLH"/>
    <property type="match status" value="1"/>
</dbReference>
<dbReference type="GO" id="GO:0016740">
    <property type="term" value="F:transferase activity"/>
    <property type="evidence" value="ECO:0007669"/>
    <property type="project" value="UniProtKB-KW"/>
</dbReference>
<name>A0ABD2QPP2_9PLAT</name>
<comment type="caution">
    <text evidence="2">The sequence shown here is derived from an EMBL/GenBank/DDBJ whole genome shotgun (WGS) entry which is preliminary data.</text>
</comment>
<dbReference type="EMBL" id="JBJKFK010000035">
    <property type="protein sequence ID" value="KAL3320711.1"/>
    <property type="molecule type" value="Genomic_DNA"/>
</dbReference>
<dbReference type="Gene3D" id="3.30.40.10">
    <property type="entry name" value="Zinc/RING finger domain, C3HC4 (zinc finger)"/>
    <property type="match status" value="1"/>
</dbReference>
<feature type="domain" description="CTLH" evidence="1">
    <location>
        <begin position="40"/>
        <end position="97"/>
    </location>
</feature>
<dbReference type="Proteomes" id="UP001626550">
    <property type="component" value="Unassembled WGS sequence"/>
</dbReference>
<dbReference type="InterPro" id="IPR013083">
    <property type="entry name" value="Znf_RING/FYVE/PHD"/>
</dbReference>
<dbReference type="PANTHER" id="PTHR12170">
    <property type="entry name" value="MACROPHAGE ERYTHROBLAST ATTACHER-RELATED"/>
    <property type="match status" value="1"/>
</dbReference>
<organism evidence="2 3">
    <name type="scientific">Cichlidogyrus casuarinus</name>
    <dbReference type="NCBI Taxonomy" id="1844966"/>
    <lineage>
        <taxon>Eukaryota</taxon>
        <taxon>Metazoa</taxon>
        <taxon>Spiralia</taxon>
        <taxon>Lophotrochozoa</taxon>
        <taxon>Platyhelminthes</taxon>
        <taxon>Monogenea</taxon>
        <taxon>Monopisthocotylea</taxon>
        <taxon>Dactylogyridea</taxon>
        <taxon>Ancyrocephalidae</taxon>
        <taxon>Cichlidogyrus</taxon>
    </lineage>
</organism>
<proteinExistence type="predicted"/>
<protein>
    <submittedName>
        <fullName evidence="2">E3 ubiquitin-protein transferase rmnd5a</fullName>
    </submittedName>
</protein>